<dbReference type="RefSeq" id="WP_317722281.1">
    <property type="nucleotide sequence ID" value="NZ_JAWLVK010000015.1"/>
</dbReference>
<dbReference type="Proteomes" id="UP001186041">
    <property type="component" value="Unassembled WGS sequence"/>
</dbReference>
<proteinExistence type="predicted"/>
<dbReference type="SUPFAM" id="SSF52309">
    <property type="entry name" value="N-(deoxy)ribosyltransferase-like"/>
    <property type="match status" value="1"/>
</dbReference>
<dbReference type="AlphaFoldDB" id="A0AAE4VCW8"/>
<evidence type="ECO:0000313" key="2">
    <source>
        <dbReference type="Proteomes" id="UP001186041"/>
    </source>
</evidence>
<reference evidence="1" key="1">
    <citation type="submission" date="2023-10" db="EMBL/GenBank/DDBJ databases">
        <title>Mycolicibacterium fortuitum clinical isolates causing pulmonary infections in humans.</title>
        <authorList>
            <person name="Mejia-Ponce P.M."/>
            <person name="Zenteno-Cuevas R."/>
            <person name="Licona-Cassani C."/>
        </authorList>
    </citation>
    <scope>NUCLEOTIDE SEQUENCE</scope>
    <source>
        <strain evidence="1">M8</strain>
    </source>
</reference>
<protein>
    <submittedName>
        <fullName evidence="1">Uncharacterized protein</fullName>
    </submittedName>
</protein>
<sequence>MSADEPLCDVWIDHDGQARPLTERGRDVLAEIEHHQHAPTQEDPMTDPFDNPQWRDYAQRVRTELLPKLKGSAATVSLVPAGETDVKFAVELGLSIMLDKPIVAVVPPGARVPAKLVAVADCIVEGDLDDPTMAARLNTALAEVLGR</sequence>
<name>A0AAE4VCW8_MYCFO</name>
<comment type="caution">
    <text evidence="1">The sequence shown here is derived from an EMBL/GenBank/DDBJ whole genome shotgun (WGS) entry which is preliminary data.</text>
</comment>
<evidence type="ECO:0000313" key="1">
    <source>
        <dbReference type="EMBL" id="MDV7292051.1"/>
    </source>
</evidence>
<dbReference type="EMBL" id="JAWLVV010000015">
    <property type="protein sequence ID" value="MDV7292051.1"/>
    <property type="molecule type" value="Genomic_DNA"/>
</dbReference>
<accession>A0AAE4VCW8</accession>
<organism evidence="1 2">
    <name type="scientific">Mycolicibacterium fortuitum</name>
    <name type="common">Mycobacterium fortuitum</name>
    <dbReference type="NCBI Taxonomy" id="1766"/>
    <lineage>
        <taxon>Bacteria</taxon>
        <taxon>Bacillati</taxon>
        <taxon>Actinomycetota</taxon>
        <taxon>Actinomycetes</taxon>
        <taxon>Mycobacteriales</taxon>
        <taxon>Mycobacteriaceae</taxon>
        <taxon>Mycolicibacterium</taxon>
    </lineage>
</organism>
<gene>
    <name evidence="1" type="ORF">R4485_17935</name>
</gene>